<dbReference type="InterPro" id="IPR053136">
    <property type="entry name" value="UTP_pyrophosphatase-like"/>
</dbReference>
<dbReference type="Proteomes" id="UP000318521">
    <property type="component" value="Unassembled WGS sequence"/>
</dbReference>
<gene>
    <name evidence="2" type="ORF">FN960_04025</name>
</gene>
<dbReference type="PANTHER" id="PTHR30399">
    <property type="entry name" value="UNCHARACTERIZED PROTEIN YGJP"/>
    <property type="match status" value="1"/>
</dbReference>
<dbReference type="AlphaFoldDB" id="A0A554A1X4"/>
<organism evidence="2 3">
    <name type="scientific">Alkalicoccobacillus porphyridii</name>
    <dbReference type="NCBI Taxonomy" id="2597270"/>
    <lineage>
        <taxon>Bacteria</taxon>
        <taxon>Bacillati</taxon>
        <taxon>Bacillota</taxon>
        <taxon>Bacilli</taxon>
        <taxon>Bacillales</taxon>
        <taxon>Bacillaceae</taxon>
        <taxon>Alkalicoccobacillus</taxon>
    </lineage>
</organism>
<keyword evidence="3" id="KW-1185">Reference proteome</keyword>
<dbReference type="Gene3D" id="3.30.2010.10">
    <property type="entry name" value="Metalloproteases ('zincins'), catalytic domain"/>
    <property type="match status" value="1"/>
</dbReference>
<reference evidence="2 3" key="1">
    <citation type="submission" date="2019-07" db="EMBL/GenBank/DDBJ databases">
        <authorList>
            <person name="Park Y.J."/>
            <person name="Jeong S.E."/>
            <person name="Jung H.S."/>
        </authorList>
    </citation>
    <scope>NUCLEOTIDE SEQUENCE [LARGE SCALE GENOMIC DNA]</scope>
    <source>
        <strain evidence="3">P16(2019)</strain>
    </source>
</reference>
<sequence>MPHFQFGKQTISYQITRSNKRKTLSILVDETGVTVKAPSDTDEEKITKVLKQKGSWISTQISGFEEIEAHIPRLSFLSGEKLPYLGRYYRLKVKKVEIKNPSFRFYQGRFLAEVPVHVDERSYREWLYPLYQEWMKTHGASFAKERMRRYTLMLRREPVDVVVKEQDQRWGSCTPSGKVLLNWRIFMAKPSIIDYVLAHELVHLKHMDHSPAFWETLRMLLPEFEIRKEWLRVHGRSLAV</sequence>
<name>A0A554A1X4_9BACI</name>
<evidence type="ECO:0000259" key="1">
    <source>
        <dbReference type="Pfam" id="PF01863"/>
    </source>
</evidence>
<feature type="domain" description="YgjP-like metallopeptidase" evidence="1">
    <location>
        <begin position="22"/>
        <end position="233"/>
    </location>
</feature>
<proteinExistence type="predicted"/>
<dbReference type="InterPro" id="IPR002725">
    <property type="entry name" value="YgjP-like_metallopeptidase"/>
</dbReference>
<comment type="caution">
    <text evidence="2">The sequence shown here is derived from an EMBL/GenBank/DDBJ whole genome shotgun (WGS) entry which is preliminary data.</text>
</comment>
<dbReference type="OrthoDB" id="9811177at2"/>
<dbReference type="CDD" id="cd07344">
    <property type="entry name" value="M48_yhfN_like"/>
    <property type="match status" value="1"/>
</dbReference>
<dbReference type="EMBL" id="VLXZ01000002">
    <property type="protein sequence ID" value="TSB47693.1"/>
    <property type="molecule type" value="Genomic_DNA"/>
</dbReference>
<evidence type="ECO:0000313" key="3">
    <source>
        <dbReference type="Proteomes" id="UP000318521"/>
    </source>
</evidence>
<dbReference type="PANTHER" id="PTHR30399:SF1">
    <property type="entry name" value="UTP PYROPHOSPHATASE"/>
    <property type="match status" value="1"/>
</dbReference>
<dbReference type="RefSeq" id="WP_143847170.1">
    <property type="nucleotide sequence ID" value="NZ_VLXZ01000002.1"/>
</dbReference>
<protein>
    <submittedName>
        <fullName evidence="2">M48 family metallopeptidase</fullName>
    </submittedName>
</protein>
<dbReference type="Pfam" id="PF01863">
    <property type="entry name" value="YgjP-like"/>
    <property type="match status" value="1"/>
</dbReference>
<accession>A0A554A1X4</accession>
<evidence type="ECO:0000313" key="2">
    <source>
        <dbReference type="EMBL" id="TSB47693.1"/>
    </source>
</evidence>